<reference evidence="13" key="1">
    <citation type="submission" date="2011-08" db="EMBL/GenBank/DDBJ databases">
        <authorList>
            <person name="Rombauts S."/>
        </authorList>
    </citation>
    <scope>NUCLEOTIDE SEQUENCE</scope>
    <source>
        <strain evidence="13">London</strain>
    </source>
</reference>
<accession>T1K9C3</accession>
<feature type="transmembrane region" description="Helical" evidence="10">
    <location>
        <begin position="238"/>
        <end position="254"/>
    </location>
</feature>
<dbReference type="PANTHER" id="PTHR21290">
    <property type="entry name" value="SPHINGOMYELIN SYNTHETASE"/>
    <property type="match status" value="1"/>
</dbReference>
<feature type="transmembrane region" description="Helical" evidence="10">
    <location>
        <begin position="163"/>
        <end position="186"/>
    </location>
</feature>
<dbReference type="InterPro" id="IPR045221">
    <property type="entry name" value="Sphingomyelin_synth-like"/>
</dbReference>
<evidence type="ECO:0000259" key="11">
    <source>
        <dbReference type="Pfam" id="PF14360"/>
    </source>
</evidence>
<evidence type="ECO:0000256" key="8">
    <source>
        <dbReference type="ARBA" id="ARBA00023136"/>
    </source>
</evidence>
<evidence type="ECO:0000256" key="10">
    <source>
        <dbReference type="SAM" id="Phobius"/>
    </source>
</evidence>
<keyword evidence="13" id="KW-1185">Reference proteome</keyword>
<dbReference type="Proteomes" id="UP000015104">
    <property type="component" value="Unassembled WGS sequence"/>
</dbReference>
<feature type="transmembrane region" description="Helical" evidence="10">
    <location>
        <begin position="83"/>
        <end position="104"/>
    </location>
</feature>
<evidence type="ECO:0000256" key="1">
    <source>
        <dbReference type="ARBA" id="ARBA00004141"/>
    </source>
</evidence>
<comment type="subcellular location">
    <subcellularLocation>
        <location evidence="1">Membrane</location>
        <topology evidence="1">Multi-pass membrane protein</topology>
    </subcellularLocation>
</comment>
<evidence type="ECO:0000256" key="5">
    <source>
        <dbReference type="ARBA" id="ARBA00022919"/>
    </source>
</evidence>
<evidence type="ECO:0000313" key="12">
    <source>
        <dbReference type="EnsemblMetazoa" id="tetur07g04420.1"/>
    </source>
</evidence>
<dbReference type="GO" id="GO:0005789">
    <property type="term" value="C:endoplasmic reticulum membrane"/>
    <property type="evidence" value="ECO:0007669"/>
    <property type="project" value="TreeGrafter"/>
</dbReference>
<keyword evidence="4 10" id="KW-0812">Transmembrane</keyword>
<comment type="similarity">
    <text evidence="2">Belongs to the sphingomyelin synthase family.</text>
</comment>
<evidence type="ECO:0000256" key="6">
    <source>
        <dbReference type="ARBA" id="ARBA00022989"/>
    </source>
</evidence>
<dbReference type="eggNOG" id="KOG3058">
    <property type="taxonomic scope" value="Eukaryota"/>
</dbReference>
<dbReference type="GO" id="GO:0006686">
    <property type="term" value="P:sphingomyelin biosynthetic process"/>
    <property type="evidence" value="ECO:0007669"/>
    <property type="project" value="TreeGrafter"/>
</dbReference>
<dbReference type="GO" id="GO:0000139">
    <property type="term" value="C:Golgi membrane"/>
    <property type="evidence" value="ECO:0007669"/>
    <property type="project" value="TreeGrafter"/>
</dbReference>
<dbReference type="STRING" id="32264.T1K9C3"/>
<name>T1K9C3_TETUR</name>
<dbReference type="Pfam" id="PF14360">
    <property type="entry name" value="PAP2_C"/>
    <property type="match status" value="1"/>
</dbReference>
<evidence type="ECO:0000313" key="13">
    <source>
        <dbReference type="Proteomes" id="UP000015104"/>
    </source>
</evidence>
<organism evidence="12 13">
    <name type="scientific">Tetranychus urticae</name>
    <name type="common">Two-spotted spider mite</name>
    <dbReference type="NCBI Taxonomy" id="32264"/>
    <lineage>
        <taxon>Eukaryota</taxon>
        <taxon>Metazoa</taxon>
        <taxon>Ecdysozoa</taxon>
        <taxon>Arthropoda</taxon>
        <taxon>Chelicerata</taxon>
        <taxon>Arachnida</taxon>
        <taxon>Acari</taxon>
        <taxon>Acariformes</taxon>
        <taxon>Trombidiformes</taxon>
        <taxon>Prostigmata</taxon>
        <taxon>Eleutherengona</taxon>
        <taxon>Raphignathae</taxon>
        <taxon>Tetranychoidea</taxon>
        <taxon>Tetranychidae</taxon>
        <taxon>Tetranychus</taxon>
    </lineage>
</organism>
<feature type="compositionally biased region" description="Low complexity" evidence="9">
    <location>
        <begin position="8"/>
        <end position="27"/>
    </location>
</feature>
<dbReference type="AlphaFoldDB" id="T1K9C3"/>
<dbReference type="EnsemblMetazoa" id="tetur07g04420.1">
    <property type="protein sequence ID" value="tetur07g04420.1"/>
    <property type="gene ID" value="tetur07g04420"/>
</dbReference>
<dbReference type="GO" id="GO:0005886">
    <property type="term" value="C:plasma membrane"/>
    <property type="evidence" value="ECO:0007669"/>
    <property type="project" value="TreeGrafter"/>
</dbReference>
<dbReference type="KEGG" id="tut:107361649"/>
<proteinExistence type="inferred from homology"/>
<keyword evidence="7" id="KW-0443">Lipid metabolism</keyword>
<evidence type="ECO:0000256" key="2">
    <source>
        <dbReference type="ARBA" id="ARBA00005441"/>
    </source>
</evidence>
<feature type="region of interest" description="Disordered" evidence="9">
    <location>
        <begin position="1"/>
        <end position="31"/>
    </location>
</feature>
<feature type="transmembrane region" description="Helical" evidence="10">
    <location>
        <begin position="133"/>
        <end position="151"/>
    </location>
</feature>
<keyword evidence="5" id="KW-0746">Sphingolipid metabolism</keyword>
<evidence type="ECO:0000256" key="4">
    <source>
        <dbReference type="ARBA" id="ARBA00022692"/>
    </source>
</evidence>
<evidence type="ECO:0000256" key="3">
    <source>
        <dbReference type="ARBA" id="ARBA00022679"/>
    </source>
</evidence>
<dbReference type="GO" id="GO:0047493">
    <property type="term" value="F:ceramide cholinephosphotransferase activity"/>
    <property type="evidence" value="ECO:0007669"/>
    <property type="project" value="TreeGrafter"/>
</dbReference>
<dbReference type="HOGENOM" id="CLU_687582_0_0_1"/>
<keyword evidence="8 10" id="KW-0472">Membrane</keyword>
<dbReference type="InterPro" id="IPR025749">
    <property type="entry name" value="Sphingomyelin_synth-like_dom"/>
</dbReference>
<dbReference type="EMBL" id="CAEY01001890">
    <property type="status" value="NOT_ANNOTATED_CDS"/>
    <property type="molecule type" value="Genomic_DNA"/>
</dbReference>
<feature type="transmembrane region" description="Helical" evidence="10">
    <location>
        <begin position="293"/>
        <end position="311"/>
    </location>
</feature>
<gene>
    <name evidence="12" type="primary">107361649</name>
</gene>
<protein>
    <recommendedName>
        <fullName evidence="11">Sphingomyelin synthase-like domain-containing protein</fullName>
    </recommendedName>
</protein>
<feature type="transmembrane region" description="Helical" evidence="10">
    <location>
        <begin position="266"/>
        <end position="288"/>
    </location>
</feature>
<feature type="domain" description="Sphingomyelin synthase-like" evidence="11">
    <location>
        <begin position="235"/>
        <end position="313"/>
    </location>
</feature>
<sequence length="401" mass="45766">MVSGGSGVSTSSTSNATSNSTSEASSEYPKEQLEAGRGVKRCKNPCKNHCKNPCNVVIIANHHFNNQQTCVNRNYGDEDYCRAILAFLFAFFGMVSNLVVLAVVHERVPMDITHPLPDLGFDLLPRIDWTLDVAEYIIIVVSCLVIFLLFIHRYRVVILKRISLMMGIIYLIRGVCMISTVFPLANRLYHCEPQLHNGTQPLDISFGEYVSIIASRVGYMLLGFGLSINGRHSYCGDYLFSGHTVILTLGFLVLREYLMPSRCRTIAWKLFHVLLFLSCFGGVICVIISRGHYLIDIILAYYVTTMVFWIYHTLVYNHSLLTSSSTNYLSRIWWFRMLLFFEKVQNCRNLNCDHPPCQSCKCDSPVPVIPRSLEWPLPWPRFLRRRKLPGSQQRLLTTQVA</sequence>
<evidence type="ECO:0000256" key="7">
    <source>
        <dbReference type="ARBA" id="ARBA00023098"/>
    </source>
</evidence>
<dbReference type="GO" id="GO:0046513">
    <property type="term" value="P:ceramide biosynthetic process"/>
    <property type="evidence" value="ECO:0007669"/>
    <property type="project" value="TreeGrafter"/>
</dbReference>
<evidence type="ECO:0000256" key="9">
    <source>
        <dbReference type="SAM" id="MobiDB-lite"/>
    </source>
</evidence>
<dbReference type="GO" id="GO:0033188">
    <property type="term" value="F:sphingomyelin synthase activity"/>
    <property type="evidence" value="ECO:0007669"/>
    <property type="project" value="TreeGrafter"/>
</dbReference>
<keyword evidence="3" id="KW-0808">Transferase</keyword>
<keyword evidence="6 10" id="KW-1133">Transmembrane helix</keyword>
<reference evidence="12" key="2">
    <citation type="submission" date="2015-06" db="UniProtKB">
        <authorList>
            <consortium name="EnsemblMetazoa"/>
        </authorList>
    </citation>
    <scope>IDENTIFICATION</scope>
</reference>
<dbReference type="PANTHER" id="PTHR21290:SF27">
    <property type="entry name" value="PHOSPHATIDYLCHOLINE:CERAMIDE CHOLINEPHOSPHOTRANSFERASE 1"/>
    <property type="match status" value="1"/>
</dbReference>